<dbReference type="RefSeq" id="WP_177229815.1">
    <property type="nucleotide sequence ID" value="NZ_FOFV01000007.1"/>
</dbReference>
<dbReference type="InterPro" id="IPR042104">
    <property type="entry name" value="PKS_dehydratase_sf"/>
</dbReference>
<feature type="active site" description="Proton donor; for dehydratase activity" evidence="5">
    <location>
        <position position="1820"/>
    </location>
</feature>
<dbReference type="GO" id="GO:0004312">
    <property type="term" value="F:fatty acid synthase activity"/>
    <property type="evidence" value="ECO:0007669"/>
    <property type="project" value="TreeGrafter"/>
</dbReference>
<dbReference type="InterPro" id="IPR014030">
    <property type="entry name" value="Ketoacyl_synth_N"/>
</dbReference>
<evidence type="ECO:0000259" key="9">
    <source>
        <dbReference type="PROSITE" id="PS52019"/>
    </source>
</evidence>
<reference evidence="11" key="1">
    <citation type="submission" date="2016-10" db="EMBL/GenBank/DDBJ databases">
        <authorList>
            <person name="Varghese N."/>
            <person name="Submissions S."/>
        </authorList>
    </citation>
    <scope>NUCLEOTIDE SEQUENCE [LARGE SCALE GENOMIC DNA]</scope>
    <source>
        <strain evidence="11">DSM 44437</strain>
    </source>
</reference>
<dbReference type="InterPro" id="IPR050091">
    <property type="entry name" value="PKS_NRPS_Biosynth_Enz"/>
</dbReference>
<dbReference type="InterPro" id="IPR016039">
    <property type="entry name" value="Thiolase-like"/>
</dbReference>
<dbReference type="SUPFAM" id="SSF53901">
    <property type="entry name" value="Thiolase-like"/>
    <property type="match status" value="2"/>
</dbReference>
<organism evidence="10 11">
    <name type="scientific">Lentzea albida</name>
    <dbReference type="NCBI Taxonomy" id="65499"/>
    <lineage>
        <taxon>Bacteria</taxon>
        <taxon>Bacillati</taxon>
        <taxon>Actinomycetota</taxon>
        <taxon>Actinomycetes</taxon>
        <taxon>Pseudonocardiales</taxon>
        <taxon>Pseudonocardiaceae</taxon>
        <taxon>Lentzea</taxon>
    </lineage>
</organism>
<dbReference type="PRINTS" id="PR00081">
    <property type="entry name" value="GDHRDH"/>
</dbReference>
<dbReference type="FunFam" id="3.40.50.720:FF:000084">
    <property type="entry name" value="Short-chain dehydrogenase reductase"/>
    <property type="match status" value="1"/>
</dbReference>
<dbReference type="InterPro" id="IPR049900">
    <property type="entry name" value="PKS_mFAS_DH"/>
</dbReference>
<dbReference type="Pfam" id="PF02801">
    <property type="entry name" value="Ketoacyl-synt_C"/>
    <property type="match status" value="1"/>
</dbReference>
<keyword evidence="11" id="KW-1185">Reference proteome</keyword>
<dbReference type="PANTHER" id="PTHR43775">
    <property type="entry name" value="FATTY ACID SYNTHASE"/>
    <property type="match status" value="1"/>
</dbReference>
<dbReference type="InterPro" id="IPR013968">
    <property type="entry name" value="PKS_KR"/>
</dbReference>
<keyword evidence="4" id="KW-0560">Oxidoreductase</keyword>
<evidence type="ECO:0000256" key="4">
    <source>
        <dbReference type="ARBA" id="ARBA00023002"/>
    </source>
</evidence>
<dbReference type="InterPro" id="IPR020841">
    <property type="entry name" value="PKS_Beta-ketoAc_synthase_dom"/>
</dbReference>
<keyword evidence="3 6" id="KW-0808">Transferase</keyword>
<dbReference type="PANTHER" id="PTHR43775:SF51">
    <property type="entry name" value="INACTIVE PHENOLPHTHIOCEROL SYNTHESIS POLYKETIDE SYNTHASE TYPE I PKS1-RELATED"/>
    <property type="match status" value="1"/>
</dbReference>
<dbReference type="InterPro" id="IPR032821">
    <property type="entry name" value="PKS_assoc"/>
</dbReference>
<dbReference type="Pfam" id="PF16197">
    <property type="entry name" value="KAsynt_C_assoc"/>
    <property type="match status" value="1"/>
</dbReference>
<dbReference type="InterPro" id="IPR014031">
    <property type="entry name" value="Ketoacyl_synth_C"/>
</dbReference>
<dbReference type="EMBL" id="FOFV01000007">
    <property type="protein sequence ID" value="SER22327.1"/>
    <property type="molecule type" value="Genomic_DNA"/>
</dbReference>
<evidence type="ECO:0000256" key="2">
    <source>
        <dbReference type="ARBA" id="ARBA00022553"/>
    </source>
</evidence>
<dbReference type="SMART" id="SM00822">
    <property type="entry name" value="PKS_KR"/>
    <property type="match status" value="1"/>
</dbReference>
<dbReference type="InterPro" id="IPR002347">
    <property type="entry name" value="SDR_fam"/>
</dbReference>
<keyword evidence="1" id="KW-0596">Phosphopantetheine</keyword>
<evidence type="ECO:0000256" key="3">
    <source>
        <dbReference type="ARBA" id="ARBA00022679"/>
    </source>
</evidence>
<feature type="active site" description="Proton acceptor; for dehydratase activity" evidence="5">
    <location>
        <position position="1650"/>
    </location>
</feature>
<proteinExistence type="inferred from homology"/>
<feature type="region of interest" description="Disordered" evidence="7">
    <location>
        <begin position="739"/>
        <end position="758"/>
    </location>
</feature>
<dbReference type="STRING" id="65499.SAMN04488000_1078"/>
<dbReference type="InterPro" id="IPR057326">
    <property type="entry name" value="KR_dom"/>
</dbReference>
<dbReference type="GO" id="GO:0006633">
    <property type="term" value="P:fatty acid biosynthetic process"/>
    <property type="evidence" value="ECO:0007669"/>
    <property type="project" value="TreeGrafter"/>
</dbReference>
<dbReference type="Pfam" id="PF13561">
    <property type="entry name" value="adh_short_C2"/>
    <property type="match status" value="1"/>
</dbReference>
<evidence type="ECO:0000313" key="11">
    <source>
        <dbReference type="Proteomes" id="UP000199503"/>
    </source>
</evidence>
<feature type="domain" description="Ketosynthase family 3 (KS3)" evidence="8">
    <location>
        <begin position="358"/>
        <end position="781"/>
    </location>
</feature>
<dbReference type="SMART" id="SM00825">
    <property type="entry name" value="PKS_KS"/>
    <property type="match status" value="1"/>
</dbReference>
<dbReference type="GO" id="GO:0016491">
    <property type="term" value="F:oxidoreductase activity"/>
    <property type="evidence" value="ECO:0007669"/>
    <property type="project" value="UniProtKB-KW"/>
</dbReference>
<name>A0A1H9MFV3_9PSEU</name>
<dbReference type="Gene3D" id="3.40.47.10">
    <property type="match status" value="2"/>
</dbReference>
<dbReference type="SUPFAM" id="SSF51735">
    <property type="entry name" value="NAD(P)-binding Rossmann-fold domains"/>
    <property type="match status" value="2"/>
</dbReference>
<sequence>MNSPRAGAFADRICLVTGGSKGQGRAIARELARGGGHVIVNWFHDVDAARQTVADILAEGGSAEHLRASVAKQDAVEEMFAEVARRHGRLDVLVNNAARGVFEPGHVLTDRDWERAIDTNVHGPRRCCRAAFPLMRERGGAIVNLGSIGTSVVIDNYSCVAVCKGALEQLTKYLAVEFGPHGIRVNMASAGMLVSKTVELFPRSEEVLAATVAGTPLGRLGTVEEHAKLVAFLASPESSWMTGENVVNDGGIRLGGALIRAGGTWGDAVRPAAAVTEPGVPGVPVDSASASVADQVPAAAVGGAAAPASNGVPVRTSDGAPAGAADRVSAPASGGASNGVPVRTSDRVAENTPDGTEDDAIAVVGMGLVVPGAESPEQFWELLRTGEPAFSEPGDRYPQDTFWAADPGDRDRTYARTAGFVRMGRHEDVAPDASLSSSWLRHALEQAMPDGPSSRSSLFIGACSDGDQHFEQSMVVEGYARLLAENWPSPSGPDAEQLRSVLRERYRLASGSPGDHLPDGVVRHAVRGLLPDTTPVTVVDTACSSSLYAIDLGVAALREGSTDLALCGGYFMVTPRFNVLFSKLGGLSHRGAVNAFDGSADGTLFSDGAAVVALRRLGDARRDGQQVLGVLAGFGAAADGRGKAIAAPNRRGQELAIARAGRGQERHPVWVVGHGTGTRAGDEVELAALNESAAGREVLCTSNKSLIGHTGWAAGAVSVIHALLALRHGVVPAQRPHPASAATAEHVTVPTRDTPLPSGPRVVGVSGFGFGGTNGHLLLADEPGPGESAPAARPPAMDDRIVLVAWSAHLPGAPTSAEVAARLGDWRAPAAEAGFPTPYPAPEWKVSRLPAAVSDAIDRTQLMALDVADRFLSEHGPLWEGREETTGVVAAHHGPTLSWYQSALRCYADDLLAVTPGGLDADEFTRAAQAVGRAVRAGTPESTPDTQPGLMGNVIASRIANRHNLNGAVQLADAGPDATAHAVQTAVRHLRGGALDLALVLSLNGNSTDELRTLLGRGPLGEGAFLFALARESTAVAAGWPVLCQVSVAAGGAEARAVRPVDYLGANGACDLIGELAHLGETPRVVAGGPSAPGIVLTPHRATRPAPRNERYVCTYVEEPAPEAQWTTAPGPDWLVVVQPGCEESVPAHVRASGAHVQVLDDSAPVEDQFPDAATGAGRFSHVRLFASTGAAAPGDTVAEGTLRAHEALFLAAKSCRDRIDAGGSLGVHLVDELRSGVPHSSTGLFTGIVSSLAWDLRGARLAVVITSETGGWDALNRELAGYRGYPAVLHHDGVRLRTKLVPAPLDLSSNVSPLRPGSVVVVTGGARGITAACAKELAARTPLRLWLLGSSRLQDVPEELLDAGAEQLPALRAAFLKTERARTPGATVREVMARFDRLLNARESQRNLRELRALCGEDAVDYLTCDLTDAEAVRSTVEAIRQVTPDVDLLVHGAGLHNGGDISRLTIDGLRHVRRVKVDGYRNLKAAFGTAQPAQWCNFGSVAGLVGLPGETDYAPGNDFLHGAARQAALVRGADERTLIWPIWAEIGMGGSELMQGNNERAGIMAPLAPAEGVRHLATELSTPSVAQPLVAFLNAKERATFGEQFPGFVHPVPERTRWMLGTPHRITRGHTQWLLDLGERTAGFLVDHTVNGKPTMHGTGLATIAAEAATAVVPGLPVRTLENLRFSAFVAPKAGPGNPYRVTARPDGPDRVHVRITSDVVDRRGRVLRADREHFACHVVLGDLPTPPPARDVVTDRPSEDPYYREDSAVVLRGVYRASTDGREGQAGTSSRWVLVPAGTEADHALLENPPVPTVMLDALARTRLLRTDGNGVHLVAVPRFIDRIEFFTTGSDAAVSKSHPDGIRLIHVDDANVEEAVSTDGRVLIRISGCETFDVGDTS</sequence>
<feature type="compositionally biased region" description="Low complexity" evidence="7">
    <location>
        <begin position="304"/>
        <end position="314"/>
    </location>
</feature>
<evidence type="ECO:0000256" key="6">
    <source>
        <dbReference type="RuleBase" id="RU003694"/>
    </source>
</evidence>
<dbReference type="Gene3D" id="3.10.129.110">
    <property type="entry name" value="Polyketide synthase dehydratase"/>
    <property type="match status" value="1"/>
</dbReference>
<dbReference type="Pfam" id="PF00109">
    <property type="entry name" value="ketoacyl-synt"/>
    <property type="match status" value="2"/>
</dbReference>
<evidence type="ECO:0000256" key="7">
    <source>
        <dbReference type="SAM" id="MobiDB-lite"/>
    </source>
</evidence>
<evidence type="ECO:0000256" key="5">
    <source>
        <dbReference type="PROSITE-ProRule" id="PRU01363"/>
    </source>
</evidence>
<feature type="region of interest" description="Disordered" evidence="7">
    <location>
        <begin position="304"/>
        <end position="357"/>
    </location>
</feature>
<feature type="region of interest" description="C-terminal hotdog fold" evidence="5">
    <location>
        <begin position="1757"/>
        <end position="1902"/>
    </location>
</feature>
<protein>
    <submittedName>
        <fullName evidence="10">Beta-ketoacyl synthase, N-terminal domain</fullName>
    </submittedName>
</protein>
<evidence type="ECO:0000313" key="10">
    <source>
        <dbReference type="EMBL" id="SER22327.1"/>
    </source>
</evidence>
<feature type="region of interest" description="N-terminal hotdog fold" evidence="5">
    <location>
        <begin position="1619"/>
        <end position="1736"/>
    </location>
</feature>
<feature type="domain" description="PKS/mFAS DH" evidence="9">
    <location>
        <begin position="1619"/>
        <end position="1902"/>
    </location>
</feature>
<keyword evidence="2" id="KW-0597">Phosphoprotein</keyword>
<dbReference type="PROSITE" id="PS52019">
    <property type="entry name" value="PKS_MFAS_DH"/>
    <property type="match status" value="1"/>
</dbReference>
<comment type="similarity">
    <text evidence="6">Belongs to the thiolase-like superfamily. Beta-ketoacyl-ACP synthases family.</text>
</comment>
<dbReference type="Gene3D" id="3.40.50.720">
    <property type="entry name" value="NAD(P)-binding Rossmann-like Domain"/>
    <property type="match status" value="2"/>
</dbReference>
<evidence type="ECO:0000256" key="1">
    <source>
        <dbReference type="ARBA" id="ARBA00022450"/>
    </source>
</evidence>
<gene>
    <name evidence="10" type="ORF">SAMN04488000_1078</name>
</gene>
<dbReference type="InterPro" id="IPR036291">
    <property type="entry name" value="NAD(P)-bd_dom_sf"/>
</dbReference>
<dbReference type="Pfam" id="PF08659">
    <property type="entry name" value="KR"/>
    <property type="match status" value="1"/>
</dbReference>
<dbReference type="Proteomes" id="UP000199503">
    <property type="component" value="Unassembled WGS sequence"/>
</dbReference>
<dbReference type="CDD" id="cd00833">
    <property type="entry name" value="PKS"/>
    <property type="match status" value="1"/>
</dbReference>
<evidence type="ECO:0000259" key="8">
    <source>
        <dbReference type="PROSITE" id="PS52004"/>
    </source>
</evidence>
<accession>A0A1H9MFV3</accession>
<dbReference type="PROSITE" id="PS52004">
    <property type="entry name" value="KS3_2"/>
    <property type="match status" value="1"/>
</dbReference>